<name>A0A0A9CJ84_ARUDO</name>
<dbReference type="EMBL" id="GBRH01226323">
    <property type="protein sequence ID" value="JAD71572.1"/>
    <property type="molecule type" value="Transcribed_RNA"/>
</dbReference>
<accession>A0A0A9CJ84</accession>
<reference evidence="1" key="2">
    <citation type="journal article" date="2015" name="Data Brief">
        <title>Shoot transcriptome of the giant reed, Arundo donax.</title>
        <authorList>
            <person name="Barrero R.A."/>
            <person name="Guerrero F.D."/>
            <person name="Moolhuijzen P."/>
            <person name="Goolsby J.A."/>
            <person name="Tidwell J."/>
            <person name="Bellgard S.E."/>
            <person name="Bellgard M.I."/>
        </authorList>
    </citation>
    <scope>NUCLEOTIDE SEQUENCE</scope>
    <source>
        <tissue evidence="1">Shoot tissue taken approximately 20 cm above the soil surface</tissue>
    </source>
</reference>
<protein>
    <submittedName>
        <fullName evidence="1">Uncharacterized protein</fullName>
    </submittedName>
</protein>
<reference evidence="1" key="1">
    <citation type="submission" date="2014-09" db="EMBL/GenBank/DDBJ databases">
        <authorList>
            <person name="Magalhaes I.L.F."/>
            <person name="Oliveira U."/>
            <person name="Santos F.R."/>
            <person name="Vidigal T.H.D.A."/>
            <person name="Brescovit A.D."/>
            <person name="Santos A.J."/>
        </authorList>
    </citation>
    <scope>NUCLEOTIDE SEQUENCE</scope>
    <source>
        <tissue evidence="1">Shoot tissue taken approximately 20 cm above the soil surface</tissue>
    </source>
</reference>
<sequence length="37" mass="4360">MQFAHNDYTSQKPLKPCSSDYAIRIRHSEIRKALLLQ</sequence>
<organism evidence="1">
    <name type="scientific">Arundo donax</name>
    <name type="common">Giant reed</name>
    <name type="synonym">Donax arundinaceus</name>
    <dbReference type="NCBI Taxonomy" id="35708"/>
    <lineage>
        <taxon>Eukaryota</taxon>
        <taxon>Viridiplantae</taxon>
        <taxon>Streptophyta</taxon>
        <taxon>Embryophyta</taxon>
        <taxon>Tracheophyta</taxon>
        <taxon>Spermatophyta</taxon>
        <taxon>Magnoliopsida</taxon>
        <taxon>Liliopsida</taxon>
        <taxon>Poales</taxon>
        <taxon>Poaceae</taxon>
        <taxon>PACMAD clade</taxon>
        <taxon>Arundinoideae</taxon>
        <taxon>Arundineae</taxon>
        <taxon>Arundo</taxon>
    </lineage>
</organism>
<dbReference type="AlphaFoldDB" id="A0A0A9CJ84"/>
<proteinExistence type="predicted"/>
<evidence type="ECO:0000313" key="1">
    <source>
        <dbReference type="EMBL" id="JAD71572.1"/>
    </source>
</evidence>